<feature type="transmembrane region" description="Helical" evidence="1">
    <location>
        <begin position="6"/>
        <end position="23"/>
    </location>
</feature>
<dbReference type="AlphaFoldDB" id="A0A6G1X2U9"/>
<keyword evidence="1" id="KW-0812">Transmembrane</keyword>
<dbReference type="Pfam" id="PF07301">
    <property type="entry name" value="DUF1453"/>
    <property type="match status" value="1"/>
</dbReference>
<dbReference type="RefSeq" id="WP_153727695.1">
    <property type="nucleotide sequence ID" value="NZ_WJNH01000002.1"/>
</dbReference>
<dbReference type="EMBL" id="WJNH01000002">
    <property type="protein sequence ID" value="MRG85301.1"/>
    <property type="molecule type" value="Genomic_DNA"/>
</dbReference>
<proteinExistence type="predicted"/>
<reference evidence="2 3" key="1">
    <citation type="submission" date="2019-11" db="EMBL/GenBank/DDBJ databases">
        <authorList>
            <person name="Li J."/>
        </authorList>
    </citation>
    <scope>NUCLEOTIDE SEQUENCE [LARGE SCALE GENOMIC DNA]</scope>
    <source>
        <strain evidence="2 3">J4</strain>
    </source>
</reference>
<dbReference type="OrthoDB" id="120091at2"/>
<dbReference type="Proteomes" id="UP000480185">
    <property type="component" value="Unassembled WGS sequence"/>
</dbReference>
<feature type="transmembrane region" description="Helical" evidence="1">
    <location>
        <begin position="126"/>
        <end position="147"/>
    </location>
</feature>
<dbReference type="PANTHER" id="PTHR39164">
    <property type="entry name" value="PROTEIN CCDC"/>
    <property type="match status" value="1"/>
</dbReference>
<keyword evidence="3" id="KW-1185">Reference proteome</keyword>
<dbReference type="InterPro" id="IPR058247">
    <property type="entry name" value="DUF1453"/>
</dbReference>
<name>A0A6G1X2U9_9BACI</name>
<keyword evidence="1" id="KW-0472">Membrane</keyword>
<feature type="transmembrane region" description="Helical" evidence="1">
    <location>
        <begin position="95"/>
        <end position="114"/>
    </location>
</feature>
<organism evidence="2 3">
    <name type="scientific">Salinibacillus xinjiangensis</name>
    <dbReference type="NCBI Taxonomy" id="1229268"/>
    <lineage>
        <taxon>Bacteria</taxon>
        <taxon>Bacillati</taxon>
        <taxon>Bacillota</taxon>
        <taxon>Bacilli</taxon>
        <taxon>Bacillales</taxon>
        <taxon>Bacillaceae</taxon>
        <taxon>Salinibacillus</taxon>
    </lineage>
</organism>
<dbReference type="InterPro" id="IPR031306">
    <property type="entry name" value="CcdC"/>
</dbReference>
<dbReference type="PIRSF" id="PIRSF021441">
    <property type="entry name" value="DUF1453"/>
    <property type="match status" value="1"/>
</dbReference>
<accession>A0A6G1X2U9</accession>
<evidence type="ECO:0000313" key="3">
    <source>
        <dbReference type="Proteomes" id="UP000480185"/>
    </source>
</evidence>
<protein>
    <submittedName>
        <fullName evidence="2">DUF1453 family protein</fullName>
    </submittedName>
</protein>
<gene>
    <name evidence="2" type="ORF">GH754_03050</name>
</gene>
<feature type="transmembrane region" description="Helical" evidence="1">
    <location>
        <begin position="35"/>
        <end position="58"/>
    </location>
</feature>
<evidence type="ECO:0000313" key="2">
    <source>
        <dbReference type="EMBL" id="MRG85301.1"/>
    </source>
</evidence>
<keyword evidence="1" id="KW-1133">Transmembrane helix</keyword>
<dbReference type="PANTHER" id="PTHR39164:SF1">
    <property type="entry name" value="PROTEIN CCDC"/>
    <property type="match status" value="1"/>
</dbReference>
<comment type="caution">
    <text evidence="2">The sequence shown here is derived from an EMBL/GenBank/DDBJ whole genome shotgun (WGS) entry which is preliminary data.</text>
</comment>
<feature type="transmembrane region" description="Helical" evidence="1">
    <location>
        <begin position="64"/>
        <end position="83"/>
    </location>
</feature>
<sequence>MFWIVVSSIVAFFMAIAMIFIRMKAAQKPATVKKIILPPLFMSTGAAMFLFPVFRVSWLEFAEAVIVGVVFSVFLIISTKFEIKNDDIYLIPSKAFIFILIGLLVARLILKSIIGQTISFGETSGMFFLLAFGMIISWRVAMLIKFLRLKRVMNENSSMSDLANQT</sequence>
<evidence type="ECO:0000256" key="1">
    <source>
        <dbReference type="SAM" id="Phobius"/>
    </source>
</evidence>